<organism evidence="2 3">
    <name type="scientific">Streptomyces atrovirens</name>
    <dbReference type="NCBI Taxonomy" id="285556"/>
    <lineage>
        <taxon>Bacteria</taxon>
        <taxon>Bacillati</taxon>
        <taxon>Actinomycetota</taxon>
        <taxon>Actinomycetes</taxon>
        <taxon>Kitasatosporales</taxon>
        <taxon>Streptomycetaceae</taxon>
        <taxon>Streptomyces</taxon>
    </lineage>
</organism>
<protein>
    <submittedName>
        <fullName evidence="2">Uncharacterized protein</fullName>
    </submittedName>
</protein>
<dbReference type="RefSeq" id="WP_344560855.1">
    <property type="nucleotide sequence ID" value="NZ_BAAATG010000020.1"/>
</dbReference>
<dbReference type="EMBL" id="JBHSKN010000011">
    <property type="protein sequence ID" value="MFC5240900.1"/>
    <property type="molecule type" value="Genomic_DNA"/>
</dbReference>
<keyword evidence="1" id="KW-1133">Transmembrane helix</keyword>
<name>A0ABW0DSY2_9ACTN</name>
<keyword evidence="1" id="KW-0812">Transmembrane</keyword>
<proteinExistence type="predicted"/>
<feature type="transmembrane region" description="Helical" evidence="1">
    <location>
        <begin position="24"/>
        <end position="46"/>
    </location>
</feature>
<keyword evidence="1" id="KW-0472">Membrane</keyword>
<gene>
    <name evidence="2" type="ORF">ACFPWV_13405</name>
</gene>
<comment type="caution">
    <text evidence="2">The sequence shown here is derived from an EMBL/GenBank/DDBJ whole genome shotgun (WGS) entry which is preliminary data.</text>
</comment>
<evidence type="ECO:0000313" key="3">
    <source>
        <dbReference type="Proteomes" id="UP001596035"/>
    </source>
</evidence>
<reference evidence="3" key="1">
    <citation type="journal article" date="2019" name="Int. J. Syst. Evol. Microbiol.">
        <title>The Global Catalogue of Microorganisms (GCM) 10K type strain sequencing project: providing services to taxonomists for standard genome sequencing and annotation.</title>
        <authorList>
            <consortium name="The Broad Institute Genomics Platform"/>
            <consortium name="The Broad Institute Genome Sequencing Center for Infectious Disease"/>
            <person name="Wu L."/>
            <person name="Ma J."/>
        </authorList>
    </citation>
    <scope>NUCLEOTIDE SEQUENCE [LARGE SCALE GENOMIC DNA]</scope>
    <source>
        <strain evidence="3">CGMCC 4.7131</strain>
    </source>
</reference>
<sequence>MNRTPDDSAPARTGAGHTRRWPKALLHGWIGGTATMLFLLVVIGALPLGDGTAFLVLYLALTVSPTVVSYRLLPRTRPKREAPKATAEATAEAERAITRYGELLRAHPYSPGEAADADELTDYRTALDAYEQAKRVAPGRVPTVLAGGRAALDRLSAGHRTASDIAWSRGRGTMRLALPRPAPGVPAVLVFETDVKQSFSVHTRSGRGGRRRILLDGGMGPTSAHVGVPAQDTDVLFVEVTASGPWRIALRRVGEARQLTDGGWLRGHGTETVLRRGGSKVVEFEHRGDTDFTVRRLTRSFRPAGVLAEGRGGARLSIPVPGRCVLRIDAVGDWKLRDPAA</sequence>
<dbReference type="Proteomes" id="UP001596035">
    <property type="component" value="Unassembled WGS sequence"/>
</dbReference>
<accession>A0ABW0DSY2</accession>
<keyword evidence="3" id="KW-1185">Reference proteome</keyword>
<feature type="transmembrane region" description="Helical" evidence="1">
    <location>
        <begin position="52"/>
        <end position="73"/>
    </location>
</feature>
<evidence type="ECO:0000313" key="2">
    <source>
        <dbReference type="EMBL" id="MFC5240900.1"/>
    </source>
</evidence>
<evidence type="ECO:0000256" key="1">
    <source>
        <dbReference type="SAM" id="Phobius"/>
    </source>
</evidence>